<gene>
    <name evidence="2" type="ORF">HHI36_002414</name>
</gene>
<keyword evidence="3" id="KW-1185">Reference proteome</keyword>
<evidence type="ECO:0000256" key="1">
    <source>
        <dbReference type="SAM" id="MobiDB-lite"/>
    </source>
</evidence>
<reference evidence="2 3" key="1">
    <citation type="journal article" date="2021" name="BMC Biol.">
        <title>Horizontally acquired antibacterial genes associated with adaptive radiation of ladybird beetles.</title>
        <authorList>
            <person name="Li H.S."/>
            <person name="Tang X.F."/>
            <person name="Huang Y.H."/>
            <person name="Xu Z.Y."/>
            <person name="Chen M.L."/>
            <person name="Du X.Y."/>
            <person name="Qiu B.Y."/>
            <person name="Chen P.T."/>
            <person name="Zhang W."/>
            <person name="Slipinski A."/>
            <person name="Escalona H.E."/>
            <person name="Waterhouse R.M."/>
            <person name="Zwick A."/>
            <person name="Pang H."/>
        </authorList>
    </citation>
    <scope>NUCLEOTIDE SEQUENCE [LARGE SCALE GENOMIC DNA]</scope>
    <source>
        <strain evidence="2">SYSU2018</strain>
    </source>
</reference>
<organism evidence="2 3">
    <name type="scientific">Cryptolaemus montrouzieri</name>
    <dbReference type="NCBI Taxonomy" id="559131"/>
    <lineage>
        <taxon>Eukaryota</taxon>
        <taxon>Metazoa</taxon>
        <taxon>Ecdysozoa</taxon>
        <taxon>Arthropoda</taxon>
        <taxon>Hexapoda</taxon>
        <taxon>Insecta</taxon>
        <taxon>Pterygota</taxon>
        <taxon>Neoptera</taxon>
        <taxon>Endopterygota</taxon>
        <taxon>Coleoptera</taxon>
        <taxon>Polyphaga</taxon>
        <taxon>Cucujiformia</taxon>
        <taxon>Coccinelloidea</taxon>
        <taxon>Coccinellidae</taxon>
        <taxon>Scymninae</taxon>
        <taxon>Scymnini</taxon>
        <taxon>Cryptolaemus</taxon>
    </lineage>
</organism>
<evidence type="ECO:0000313" key="3">
    <source>
        <dbReference type="Proteomes" id="UP001516400"/>
    </source>
</evidence>
<dbReference type="AlphaFoldDB" id="A0ABD2PAE0"/>
<evidence type="ECO:0000313" key="2">
    <source>
        <dbReference type="EMBL" id="KAL3287958.1"/>
    </source>
</evidence>
<protein>
    <submittedName>
        <fullName evidence="2">Uncharacterized protein</fullName>
    </submittedName>
</protein>
<feature type="region of interest" description="Disordered" evidence="1">
    <location>
        <begin position="65"/>
        <end position="99"/>
    </location>
</feature>
<comment type="caution">
    <text evidence="2">The sequence shown here is derived from an EMBL/GenBank/DDBJ whole genome shotgun (WGS) entry which is preliminary data.</text>
</comment>
<sequence>MCDSKINSVHVPFELKEKLEDNQRLLKVAILSHQGPLVEEVIGVFQIGKGQKRVRKSSMTKTILSTNSTEPMAEGKNCSPSTKRSKRSSTAKDNIRGSESTISLSPSIKILIPLRKVLKPIDNQIPSTSSNRKSNLTSSSTSSRASSVSSWASSERSSESSNPSPCTSPMQQPEFLAVLGLCTLQVREELKTRRTKRTRKSTTNDNFYYGDLRVYS</sequence>
<proteinExistence type="predicted"/>
<name>A0ABD2PAE0_9CUCU</name>
<accession>A0ABD2PAE0</accession>
<dbReference type="EMBL" id="JABFTP020000185">
    <property type="protein sequence ID" value="KAL3287958.1"/>
    <property type="molecule type" value="Genomic_DNA"/>
</dbReference>
<dbReference type="Proteomes" id="UP001516400">
    <property type="component" value="Unassembled WGS sequence"/>
</dbReference>
<feature type="compositionally biased region" description="Low complexity" evidence="1">
    <location>
        <begin position="127"/>
        <end position="169"/>
    </location>
</feature>
<feature type="region of interest" description="Disordered" evidence="1">
    <location>
        <begin position="123"/>
        <end position="170"/>
    </location>
</feature>